<dbReference type="Pfam" id="PF02037">
    <property type="entry name" value="SAP"/>
    <property type="match status" value="1"/>
</dbReference>
<dbReference type="EMBL" id="JAYKXP010000008">
    <property type="protein sequence ID" value="KAK7054843.1"/>
    <property type="molecule type" value="Genomic_DNA"/>
</dbReference>
<protein>
    <recommendedName>
        <fullName evidence="2">SAP domain-containing protein</fullName>
    </recommendedName>
</protein>
<accession>A0AAW0DSC6</accession>
<dbReference type="Gene3D" id="1.10.720.30">
    <property type="entry name" value="SAP domain"/>
    <property type="match status" value="1"/>
</dbReference>
<gene>
    <name evidence="3" type="ORF">VNI00_003306</name>
</gene>
<dbReference type="InterPro" id="IPR036361">
    <property type="entry name" value="SAP_dom_sf"/>
</dbReference>
<proteinExistence type="predicted"/>
<feature type="compositionally biased region" description="Low complexity" evidence="1">
    <location>
        <begin position="172"/>
        <end position="194"/>
    </location>
</feature>
<feature type="region of interest" description="Disordered" evidence="1">
    <location>
        <begin position="171"/>
        <end position="204"/>
    </location>
</feature>
<feature type="domain" description="SAP" evidence="2">
    <location>
        <begin position="39"/>
        <end position="73"/>
    </location>
</feature>
<keyword evidence="4" id="KW-1185">Reference proteome</keyword>
<comment type="caution">
    <text evidence="3">The sequence shown here is derived from an EMBL/GenBank/DDBJ whole genome shotgun (WGS) entry which is preliminary data.</text>
</comment>
<dbReference type="SUPFAM" id="SSF68906">
    <property type="entry name" value="SAP domain"/>
    <property type="match status" value="1"/>
</dbReference>
<sequence length="229" mass="24675">MLQNLVRCSVRTAASSSRSLHRPILHRNFVSSVLLNRPLEQFTVADLKKEARSRGLSSSGNKTSLIHRIREHEKNLSSSAVAPEAVAAEVSQAPEGIAPGVPPEAAPTAPYKFHVIIPDAAYDEPEPPIQIPIVPDLWDSSAKVEQPEPTSTEEQLPKLVVVAGAETLQGGLTHNLLDTNDLTPSEEVTSSTPSTPTPPGKAGFLDDIVEDLGLPTRSEMKKGLWKIFS</sequence>
<organism evidence="3 4">
    <name type="scientific">Paramarasmius palmivorus</name>
    <dbReference type="NCBI Taxonomy" id="297713"/>
    <lineage>
        <taxon>Eukaryota</taxon>
        <taxon>Fungi</taxon>
        <taxon>Dikarya</taxon>
        <taxon>Basidiomycota</taxon>
        <taxon>Agaricomycotina</taxon>
        <taxon>Agaricomycetes</taxon>
        <taxon>Agaricomycetidae</taxon>
        <taxon>Agaricales</taxon>
        <taxon>Marasmiineae</taxon>
        <taxon>Marasmiaceae</taxon>
        <taxon>Paramarasmius</taxon>
    </lineage>
</organism>
<evidence type="ECO:0000313" key="3">
    <source>
        <dbReference type="EMBL" id="KAK7054843.1"/>
    </source>
</evidence>
<evidence type="ECO:0000259" key="2">
    <source>
        <dbReference type="PROSITE" id="PS50800"/>
    </source>
</evidence>
<dbReference type="Proteomes" id="UP001383192">
    <property type="component" value="Unassembled WGS sequence"/>
</dbReference>
<reference evidence="3 4" key="1">
    <citation type="submission" date="2024-01" db="EMBL/GenBank/DDBJ databases">
        <title>A draft genome for a cacao thread blight-causing isolate of Paramarasmius palmivorus.</title>
        <authorList>
            <person name="Baruah I.K."/>
            <person name="Bukari Y."/>
            <person name="Amoako-Attah I."/>
            <person name="Meinhardt L.W."/>
            <person name="Bailey B.A."/>
            <person name="Cohen S.P."/>
        </authorList>
    </citation>
    <scope>NUCLEOTIDE SEQUENCE [LARGE SCALE GENOMIC DNA]</scope>
    <source>
        <strain evidence="3 4">GH-12</strain>
    </source>
</reference>
<name>A0AAW0DSC6_9AGAR</name>
<dbReference type="PROSITE" id="PS50800">
    <property type="entry name" value="SAP"/>
    <property type="match status" value="1"/>
</dbReference>
<dbReference type="AlphaFoldDB" id="A0AAW0DSC6"/>
<dbReference type="InterPro" id="IPR003034">
    <property type="entry name" value="SAP_dom"/>
</dbReference>
<dbReference type="SMART" id="SM00513">
    <property type="entry name" value="SAP"/>
    <property type="match status" value="1"/>
</dbReference>
<evidence type="ECO:0000313" key="4">
    <source>
        <dbReference type="Proteomes" id="UP001383192"/>
    </source>
</evidence>
<evidence type="ECO:0000256" key="1">
    <source>
        <dbReference type="SAM" id="MobiDB-lite"/>
    </source>
</evidence>